<dbReference type="GO" id="GO:0016787">
    <property type="term" value="F:hydrolase activity"/>
    <property type="evidence" value="ECO:0007669"/>
    <property type="project" value="UniProtKB-KW"/>
</dbReference>
<dbReference type="InterPro" id="IPR029058">
    <property type="entry name" value="AB_hydrolase_fold"/>
</dbReference>
<dbReference type="Proteomes" id="UP001501563">
    <property type="component" value="Unassembled WGS sequence"/>
</dbReference>
<dbReference type="Gene3D" id="3.40.50.1820">
    <property type="entry name" value="alpha/beta hydrolase"/>
    <property type="match status" value="1"/>
</dbReference>
<keyword evidence="1 3" id="KW-0378">Hydrolase</keyword>
<evidence type="ECO:0000256" key="1">
    <source>
        <dbReference type="ARBA" id="ARBA00022801"/>
    </source>
</evidence>
<evidence type="ECO:0000313" key="3">
    <source>
        <dbReference type="EMBL" id="GAA3868166.1"/>
    </source>
</evidence>
<dbReference type="Pfam" id="PF00561">
    <property type="entry name" value="Abhydrolase_1"/>
    <property type="match status" value="1"/>
</dbReference>
<gene>
    <name evidence="3" type="ORF">GCM10022207_36090</name>
</gene>
<dbReference type="InterPro" id="IPR000073">
    <property type="entry name" value="AB_hydrolase_1"/>
</dbReference>
<proteinExistence type="predicted"/>
<keyword evidence="4" id="KW-1185">Reference proteome</keyword>
<dbReference type="PANTHER" id="PTHR43798">
    <property type="entry name" value="MONOACYLGLYCEROL LIPASE"/>
    <property type="match status" value="1"/>
</dbReference>
<comment type="caution">
    <text evidence="3">The sequence shown here is derived from an EMBL/GenBank/DDBJ whole genome shotgun (WGS) entry which is preliminary data.</text>
</comment>
<evidence type="ECO:0000259" key="2">
    <source>
        <dbReference type="Pfam" id="PF00561"/>
    </source>
</evidence>
<sequence>MSWQERSLRTNDGTRLHCVDAGRGRPLVMLPGFSQTVAQFRRQVEDLSGDFRVIALDHRGHGRSDKPAHGYRVSRLAADLRDLILALDLHDVALLGHSMGCAVAWCYWDLYYGDRVGALILVDQPGVIAADLVAPEDARAVGAVFDAETAFGIAAGMRGEDAVATSRAIVERMHTPAMSPQDVAWITAQNMLLPREYAAALLLDHYGNDWRDVLPRLDVPTLVIGGEASFFPPESAAWVASRIPGAQVRIFSTDERGSHLMFWENPDLFDSVVRAFLTGRMSP</sequence>
<reference evidence="4" key="1">
    <citation type="journal article" date="2019" name="Int. J. Syst. Evol. Microbiol.">
        <title>The Global Catalogue of Microorganisms (GCM) 10K type strain sequencing project: providing services to taxonomists for standard genome sequencing and annotation.</title>
        <authorList>
            <consortium name="The Broad Institute Genomics Platform"/>
            <consortium name="The Broad Institute Genome Sequencing Center for Infectious Disease"/>
            <person name="Wu L."/>
            <person name="Ma J."/>
        </authorList>
    </citation>
    <scope>NUCLEOTIDE SEQUENCE [LARGE SCALE GENOMIC DNA]</scope>
    <source>
        <strain evidence="4">JCM 16578</strain>
    </source>
</reference>
<accession>A0ABP7K957</accession>
<dbReference type="SUPFAM" id="SSF53474">
    <property type="entry name" value="alpha/beta-Hydrolases"/>
    <property type="match status" value="1"/>
</dbReference>
<dbReference type="PANTHER" id="PTHR43798:SF31">
    <property type="entry name" value="AB HYDROLASE SUPERFAMILY PROTEIN YCLE"/>
    <property type="match status" value="1"/>
</dbReference>
<dbReference type="InterPro" id="IPR050266">
    <property type="entry name" value="AB_hydrolase_sf"/>
</dbReference>
<dbReference type="RefSeq" id="WP_345549382.1">
    <property type="nucleotide sequence ID" value="NZ_BAAAZA010000009.1"/>
</dbReference>
<feature type="domain" description="AB hydrolase-1" evidence="2">
    <location>
        <begin position="26"/>
        <end position="266"/>
    </location>
</feature>
<dbReference type="EMBL" id="BAAAZA010000009">
    <property type="protein sequence ID" value="GAA3868166.1"/>
    <property type="molecule type" value="Genomic_DNA"/>
</dbReference>
<dbReference type="PRINTS" id="PR00111">
    <property type="entry name" value="ABHYDROLASE"/>
</dbReference>
<organism evidence="3 4">
    <name type="scientific">Streptomyces lannensis</name>
    <dbReference type="NCBI Taxonomy" id="766498"/>
    <lineage>
        <taxon>Bacteria</taxon>
        <taxon>Bacillati</taxon>
        <taxon>Actinomycetota</taxon>
        <taxon>Actinomycetes</taxon>
        <taxon>Kitasatosporales</taxon>
        <taxon>Streptomycetaceae</taxon>
        <taxon>Streptomyces</taxon>
    </lineage>
</organism>
<name>A0ABP7K957_9ACTN</name>
<evidence type="ECO:0000313" key="4">
    <source>
        <dbReference type="Proteomes" id="UP001501563"/>
    </source>
</evidence>
<protein>
    <submittedName>
        <fullName evidence="3">Alpha/beta hydrolase</fullName>
    </submittedName>
</protein>